<dbReference type="EMBL" id="FUZT01000001">
    <property type="protein sequence ID" value="SKC38368.1"/>
    <property type="molecule type" value="Genomic_DNA"/>
</dbReference>
<gene>
    <name evidence="1" type="ORF">SAMN02194393_00365</name>
</gene>
<accession>A0A1T5IH28</accession>
<dbReference type="Proteomes" id="UP000190285">
    <property type="component" value="Unassembled WGS sequence"/>
</dbReference>
<evidence type="ECO:0000313" key="2">
    <source>
        <dbReference type="Proteomes" id="UP000190285"/>
    </source>
</evidence>
<evidence type="ECO:0000313" key="1">
    <source>
        <dbReference type="EMBL" id="SKC38368.1"/>
    </source>
</evidence>
<reference evidence="1 2" key="1">
    <citation type="submission" date="2017-02" db="EMBL/GenBank/DDBJ databases">
        <authorList>
            <person name="Peterson S.W."/>
        </authorList>
    </citation>
    <scope>NUCLEOTIDE SEQUENCE [LARGE SCALE GENOMIC DNA]</scope>
    <source>
        <strain evidence="1 2">M1</strain>
    </source>
</reference>
<sequence length="91" mass="10918">MGLTIQQFFDYVNGMTESRPGVILKGKKDNNEIYYRIHTAHDKFFIDTIKNIDDEKNIENRYITDKEELQNFKVKIMELLKLIEVKDIYLE</sequence>
<dbReference type="OrthoDB" id="1954733at2"/>
<keyword evidence="2" id="KW-1185">Reference proteome</keyword>
<organism evidence="1 2">
    <name type="scientific">Maledivibacter halophilus</name>
    <dbReference type="NCBI Taxonomy" id="36842"/>
    <lineage>
        <taxon>Bacteria</taxon>
        <taxon>Bacillati</taxon>
        <taxon>Bacillota</taxon>
        <taxon>Clostridia</taxon>
        <taxon>Peptostreptococcales</taxon>
        <taxon>Caminicellaceae</taxon>
        <taxon>Maledivibacter</taxon>
    </lineage>
</organism>
<name>A0A1T5IH28_9FIRM</name>
<protein>
    <submittedName>
        <fullName evidence="1">Uncharacterized protein</fullName>
    </submittedName>
</protein>
<dbReference type="AlphaFoldDB" id="A0A1T5IH28"/>
<dbReference type="STRING" id="36842.SAMN02194393_00365"/>
<proteinExistence type="predicted"/>
<dbReference type="RefSeq" id="WP_079488888.1">
    <property type="nucleotide sequence ID" value="NZ_FUZT01000001.1"/>
</dbReference>